<accession>A0ABV9N0D1</accession>
<dbReference type="PANTHER" id="PTHR48098">
    <property type="entry name" value="ENTEROCHELIN ESTERASE-RELATED"/>
    <property type="match status" value="1"/>
</dbReference>
<reference evidence="2" key="1">
    <citation type="journal article" date="2019" name="Int. J. Syst. Evol. Microbiol.">
        <title>The Global Catalogue of Microorganisms (GCM) 10K type strain sequencing project: providing services to taxonomists for standard genome sequencing and annotation.</title>
        <authorList>
            <consortium name="The Broad Institute Genomics Platform"/>
            <consortium name="The Broad Institute Genome Sequencing Center for Infectious Disease"/>
            <person name="Wu L."/>
            <person name="Ma J."/>
        </authorList>
    </citation>
    <scope>NUCLEOTIDE SEQUENCE [LARGE SCALE GENOMIC DNA]</scope>
    <source>
        <strain evidence="2">CCUG 63682</strain>
    </source>
</reference>
<dbReference type="SUPFAM" id="SSF53474">
    <property type="entry name" value="alpha/beta-Hydrolases"/>
    <property type="match status" value="1"/>
</dbReference>
<keyword evidence="1" id="KW-0378">Hydrolase</keyword>
<comment type="caution">
    <text evidence="1">The sequence shown here is derived from an EMBL/GenBank/DDBJ whole genome shotgun (WGS) entry which is preliminary data.</text>
</comment>
<dbReference type="InterPro" id="IPR050583">
    <property type="entry name" value="Mycobacterial_A85_antigen"/>
</dbReference>
<gene>
    <name evidence="1" type="ORF">ACFO5O_01000</name>
</gene>
<dbReference type="RefSeq" id="WP_387960061.1">
    <property type="nucleotide sequence ID" value="NZ_JBHSGP010000004.1"/>
</dbReference>
<keyword evidence="2" id="KW-1185">Reference proteome</keyword>
<evidence type="ECO:0000313" key="1">
    <source>
        <dbReference type="EMBL" id="MFC4720881.1"/>
    </source>
</evidence>
<name>A0ABV9N0D1_9FLAO</name>
<evidence type="ECO:0000313" key="2">
    <source>
        <dbReference type="Proteomes" id="UP001595953"/>
    </source>
</evidence>
<dbReference type="InterPro" id="IPR029058">
    <property type="entry name" value="AB_hydrolase_fold"/>
</dbReference>
<dbReference type="InterPro" id="IPR000801">
    <property type="entry name" value="Esterase-like"/>
</dbReference>
<protein>
    <submittedName>
        <fullName evidence="1">Alpha/beta hydrolase</fullName>
    </submittedName>
</protein>
<proteinExistence type="predicted"/>
<dbReference type="GO" id="GO:0016787">
    <property type="term" value="F:hydrolase activity"/>
    <property type="evidence" value="ECO:0007669"/>
    <property type="project" value="UniProtKB-KW"/>
</dbReference>
<sequence length="276" mass="31384">MKIVSFLFFYILVSVFKIDAQSTASKQVNTFIIDAPQLQTQKTIWVYLPKGYNDSNSSYQVIYMHDAQNLFDEKTSYVGEWKIDEYLDALETNPSIIVGIEHGNEKRIDELTPFTNEKYGGGKADAYLNFIIETLKPVVDSTYRTLSSKENTIIWGSSLGGLTSLYAVLKYPATFGKAGVFSPAIWINKDELFRFIASSNIDSNKKFYFLVGSEEGKSTDSISIMVTDQHEIVKLLKEKGVNNNHIIDRVIPEGHHNETLWSTNFPEAYQWLINND</sequence>
<dbReference type="PANTHER" id="PTHR48098:SF6">
    <property type="entry name" value="FERRI-BACILLIBACTIN ESTERASE BESA"/>
    <property type="match status" value="1"/>
</dbReference>
<dbReference type="Pfam" id="PF00756">
    <property type="entry name" value="Esterase"/>
    <property type="match status" value="1"/>
</dbReference>
<dbReference type="Proteomes" id="UP001595953">
    <property type="component" value="Unassembled WGS sequence"/>
</dbReference>
<dbReference type="EMBL" id="JBHSGP010000004">
    <property type="protein sequence ID" value="MFC4720881.1"/>
    <property type="molecule type" value="Genomic_DNA"/>
</dbReference>
<dbReference type="Gene3D" id="3.40.50.1820">
    <property type="entry name" value="alpha/beta hydrolase"/>
    <property type="match status" value="1"/>
</dbReference>
<organism evidence="1 2">
    <name type="scientific">Geojedonia litorea</name>
    <dbReference type="NCBI Taxonomy" id="1268269"/>
    <lineage>
        <taxon>Bacteria</taxon>
        <taxon>Pseudomonadati</taxon>
        <taxon>Bacteroidota</taxon>
        <taxon>Flavobacteriia</taxon>
        <taxon>Flavobacteriales</taxon>
        <taxon>Flavobacteriaceae</taxon>
        <taxon>Geojedonia</taxon>
    </lineage>
</organism>